<dbReference type="Proteomes" id="UP001140513">
    <property type="component" value="Unassembled WGS sequence"/>
</dbReference>
<evidence type="ECO:0000256" key="5">
    <source>
        <dbReference type="SAM" id="Coils"/>
    </source>
</evidence>
<evidence type="ECO:0000313" key="8">
    <source>
        <dbReference type="EMBL" id="KAJ4354223.1"/>
    </source>
</evidence>
<evidence type="ECO:0000256" key="3">
    <source>
        <dbReference type="ARBA" id="ARBA00023163"/>
    </source>
</evidence>
<dbReference type="PROSITE" id="PS50217">
    <property type="entry name" value="BZIP"/>
    <property type="match status" value="1"/>
</dbReference>
<evidence type="ECO:0000313" key="9">
    <source>
        <dbReference type="Proteomes" id="UP001140513"/>
    </source>
</evidence>
<evidence type="ECO:0000256" key="4">
    <source>
        <dbReference type="ARBA" id="ARBA00023242"/>
    </source>
</evidence>
<comment type="caution">
    <text evidence="8">The sequence shown here is derived from an EMBL/GenBank/DDBJ whole genome shotgun (WGS) entry which is preliminary data.</text>
</comment>
<dbReference type="PANTHER" id="PTHR19304">
    <property type="entry name" value="CYCLIC-AMP RESPONSE ELEMENT BINDING PROTEIN"/>
    <property type="match status" value="1"/>
</dbReference>
<dbReference type="InterPro" id="IPR004827">
    <property type="entry name" value="bZIP"/>
</dbReference>
<evidence type="ECO:0000259" key="7">
    <source>
        <dbReference type="PROSITE" id="PS50217"/>
    </source>
</evidence>
<dbReference type="InterPro" id="IPR046347">
    <property type="entry name" value="bZIP_sf"/>
</dbReference>
<organism evidence="8 9">
    <name type="scientific">Didymosphaeria variabile</name>
    <dbReference type="NCBI Taxonomy" id="1932322"/>
    <lineage>
        <taxon>Eukaryota</taxon>
        <taxon>Fungi</taxon>
        <taxon>Dikarya</taxon>
        <taxon>Ascomycota</taxon>
        <taxon>Pezizomycotina</taxon>
        <taxon>Dothideomycetes</taxon>
        <taxon>Pleosporomycetidae</taxon>
        <taxon>Pleosporales</taxon>
        <taxon>Massarineae</taxon>
        <taxon>Didymosphaeriaceae</taxon>
        <taxon>Didymosphaeria</taxon>
    </lineage>
</organism>
<dbReference type="SMART" id="SM00338">
    <property type="entry name" value="BRLZ"/>
    <property type="match status" value="1"/>
</dbReference>
<evidence type="ECO:0000256" key="2">
    <source>
        <dbReference type="ARBA" id="ARBA00023015"/>
    </source>
</evidence>
<feature type="compositionally biased region" description="Polar residues" evidence="6">
    <location>
        <begin position="173"/>
        <end position="185"/>
    </location>
</feature>
<feature type="region of interest" description="Disordered" evidence="6">
    <location>
        <begin position="173"/>
        <end position="194"/>
    </location>
</feature>
<dbReference type="RefSeq" id="XP_056071997.1">
    <property type="nucleotide sequence ID" value="XM_056214730.1"/>
</dbReference>
<evidence type="ECO:0000256" key="6">
    <source>
        <dbReference type="SAM" id="MobiDB-lite"/>
    </source>
</evidence>
<dbReference type="AlphaFoldDB" id="A0A9W8XN64"/>
<keyword evidence="9" id="KW-1185">Reference proteome</keyword>
<dbReference type="Pfam" id="PF00170">
    <property type="entry name" value="bZIP_1"/>
    <property type="match status" value="1"/>
</dbReference>
<reference evidence="8" key="1">
    <citation type="submission" date="2022-10" db="EMBL/GenBank/DDBJ databases">
        <title>Tapping the CABI collections for fungal endophytes: first genome assemblies for Collariella, Neodidymelliopsis, Ascochyta clinopodiicola, Didymella pomorum, Didymosphaeria variabile, Neocosmospora piperis and Neocucurbitaria cava.</title>
        <authorList>
            <person name="Hill R."/>
        </authorList>
    </citation>
    <scope>NUCLEOTIDE SEQUENCE</scope>
    <source>
        <strain evidence="8">IMI 356815</strain>
    </source>
</reference>
<keyword evidence="4" id="KW-0539">Nucleus</keyword>
<protein>
    <recommendedName>
        <fullName evidence="7">BZIP domain-containing protein</fullName>
    </recommendedName>
</protein>
<dbReference type="Gene3D" id="1.20.5.170">
    <property type="match status" value="1"/>
</dbReference>
<comment type="subcellular location">
    <subcellularLocation>
        <location evidence="1">Nucleus</location>
    </subcellularLocation>
</comment>
<dbReference type="EMBL" id="JAPEUX010000004">
    <property type="protein sequence ID" value="KAJ4354223.1"/>
    <property type="molecule type" value="Genomic_DNA"/>
</dbReference>
<feature type="region of interest" description="Disordered" evidence="6">
    <location>
        <begin position="51"/>
        <end position="71"/>
    </location>
</feature>
<proteinExistence type="predicted"/>
<dbReference type="InterPro" id="IPR051027">
    <property type="entry name" value="bZIP_transcription_factors"/>
</dbReference>
<keyword evidence="2" id="KW-0805">Transcription regulation</keyword>
<dbReference type="SUPFAM" id="SSF57959">
    <property type="entry name" value="Leucine zipper domain"/>
    <property type="match status" value="1"/>
</dbReference>
<gene>
    <name evidence="8" type="ORF">N0V89_005957</name>
</gene>
<feature type="region of interest" description="Disordered" evidence="6">
    <location>
        <begin position="1"/>
        <end position="29"/>
    </location>
</feature>
<evidence type="ECO:0000256" key="1">
    <source>
        <dbReference type="ARBA" id="ARBA00004123"/>
    </source>
</evidence>
<dbReference type="OrthoDB" id="295274at2759"/>
<keyword evidence="3" id="KW-0804">Transcription</keyword>
<name>A0A9W8XN64_9PLEO</name>
<sequence>MTALGPGHWDQPPLKMDTTGAPEDSGLAFSNLPAPLGQYLFVSDIGQPNLDEKPTLHTADTSLPESAHHPRYPSDTSPMMPFSGGSLYPPQASFTATNADDIKMHDTLDPTTIAPLQTRFDGDPIAYDSHESNVSFSTEGSAYSAASTAPSQWSYAMDRQAYMDKGRRESVQIQVESTPGATGSRRTSDKAEPGSARAVYLEKNRQAASKCRTKQKRQQEDLVETAREVERKNKVLKSEVDFLKSDLRGLMELVGKHNECPDGRLRRYVQLEADRLSARGDQSPIAELLSPKSSFNGDSASPEHL</sequence>
<dbReference type="CDD" id="cd14687">
    <property type="entry name" value="bZIP_ATF2"/>
    <property type="match status" value="1"/>
</dbReference>
<dbReference type="GO" id="GO:0005634">
    <property type="term" value="C:nucleus"/>
    <property type="evidence" value="ECO:0007669"/>
    <property type="project" value="UniProtKB-SubCell"/>
</dbReference>
<keyword evidence="5" id="KW-0175">Coiled coil</keyword>
<feature type="region of interest" description="Disordered" evidence="6">
    <location>
        <begin position="278"/>
        <end position="305"/>
    </location>
</feature>
<accession>A0A9W8XN64</accession>
<dbReference type="GO" id="GO:0003700">
    <property type="term" value="F:DNA-binding transcription factor activity"/>
    <property type="evidence" value="ECO:0007669"/>
    <property type="project" value="InterPro"/>
</dbReference>
<feature type="domain" description="BZIP" evidence="7">
    <location>
        <begin position="202"/>
        <end position="257"/>
    </location>
</feature>
<feature type="coiled-coil region" evidence="5">
    <location>
        <begin position="212"/>
        <end position="246"/>
    </location>
</feature>
<dbReference type="GeneID" id="80909487"/>